<organism evidence="2 3">
    <name type="scientific">Bacteroides intestinalis</name>
    <dbReference type="NCBI Taxonomy" id="329854"/>
    <lineage>
        <taxon>Bacteria</taxon>
        <taxon>Pseudomonadati</taxon>
        <taxon>Bacteroidota</taxon>
        <taxon>Bacteroidia</taxon>
        <taxon>Bacteroidales</taxon>
        <taxon>Bacteroidaceae</taxon>
        <taxon>Bacteroides</taxon>
    </lineage>
</organism>
<dbReference type="EMBL" id="QRZF01000006">
    <property type="protein sequence ID" value="RGV54027.1"/>
    <property type="molecule type" value="Genomic_DNA"/>
</dbReference>
<comment type="caution">
    <text evidence="2">The sequence shown here is derived from an EMBL/GenBank/DDBJ whole genome shotgun (WGS) entry which is preliminary data.</text>
</comment>
<feature type="transmembrane region" description="Helical" evidence="1">
    <location>
        <begin position="6"/>
        <end position="25"/>
    </location>
</feature>
<keyword evidence="1" id="KW-0472">Membrane</keyword>
<reference evidence="2 3" key="1">
    <citation type="submission" date="2018-08" db="EMBL/GenBank/DDBJ databases">
        <title>A genome reference for cultivated species of the human gut microbiota.</title>
        <authorList>
            <person name="Zou Y."/>
            <person name="Xue W."/>
            <person name="Luo G."/>
        </authorList>
    </citation>
    <scope>NUCLEOTIDE SEQUENCE [LARGE SCALE GENOMIC DNA]</scope>
    <source>
        <strain evidence="2 3">AF14-32</strain>
    </source>
</reference>
<keyword evidence="1" id="KW-1133">Transmembrane helix</keyword>
<sequence length="208" mass="24612">MKKIEYILFGLFTIFLVFSTFYSYMQSQKMCEFRLFLNELKQKYNTQIGRIEALKEYRFNEVILSGTKMSADFNVVDIGENKKKISEVISDNTLILRYSEMHCEVCVDSIVKRLNVYKDSIGLQNIVLLTTSQNFGYMRRFKKINRIPFGIYNIDEALDSVLVDIGMPYLFVYSTLSKRINNMFIPQKEDPQLTDEYLHSILMKYYMD</sequence>
<accession>A0A412Y976</accession>
<dbReference type="AlphaFoldDB" id="A0A412Y976"/>
<dbReference type="RefSeq" id="WP_022392595.1">
    <property type="nucleotide sequence ID" value="NZ_CABJDN010000003.1"/>
</dbReference>
<evidence type="ECO:0000256" key="1">
    <source>
        <dbReference type="SAM" id="Phobius"/>
    </source>
</evidence>
<evidence type="ECO:0008006" key="4">
    <source>
        <dbReference type="Google" id="ProtNLM"/>
    </source>
</evidence>
<name>A0A412Y976_9BACE</name>
<evidence type="ECO:0000313" key="2">
    <source>
        <dbReference type="EMBL" id="RGV54027.1"/>
    </source>
</evidence>
<protein>
    <recommendedName>
        <fullName evidence="4">Alkyl hydroperoxide reductase subunit C/ Thiol specific antioxidant domain-containing protein</fullName>
    </recommendedName>
</protein>
<gene>
    <name evidence="2" type="ORF">DWW10_10960</name>
</gene>
<proteinExistence type="predicted"/>
<evidence type="ECO:0000313" key="3">
    <source>
        <dbReference type="Proteomes" id="UP000283850"/>
    </source>
</evidence>
<dbReference type="Proteomes" id="UP000283850">
    <property type="component" value="Unassembled WGS sequence"/>
</dbReference>
<keyword evidence="1" id="KW-0812">Transmembrane</keyword>